<evidence type="ECO:0000313" key="5">
    <source>
        <dbReference type="Proteomes" id="UP000560000"/>
    </source>
</evidence>
<evidence type="ECO:0000313" key="4">
    <source>
        <dbReference type="Proteomes" id="UP000029708"/>
    </source>
</evidence>
<accession>A0A099CSI5</accession>
<comment type="caution">
    <text evidence="2">The sequence shown here is derived from an EMBL/GenBank/DDBJ whole genome shotgun (WGS) entry which is preliminary data.</text>
</comment>
<evidence type="ECO:0000313" key="2">
    <source>
        <dbReference type="EMBL" id="KGI76953.1"/>
    </source>
</evidence>
<dbReference type="AlphaFoldDB" id="A0A099CSI5"/>
<dbReference type="InterPro" id="IPR013830">
    <property type="entry name" value="SGNH_hydro"/>
</dbReference>
<dbReference type="InterPro" id="IPR036514">
    <property type="entry name" value="SGNH_hydro_sf"/>
</dbReference>
<reference evidence="3 5" key="2">
    <citation type="submission" date="2020-08" db="EMBL/GenBank/DDBJ databases">
        <title>Genomic Encyclopedia of Type Strains, Phase IV (KMG-IV): sequencing the most valuable type-strain genomes for metagenomic binning, comparative biology and taxonomic classification.</title>
        <authorList>
            <person name="Goeker M."/>
        </authorList>
    </citation>
    <scope>NUCLEOTIDE SEQUENCE [LARGE SCALE GENOMIC DNA]</scope>
    <source>
        <strain evidence="3 5">DSM 107085</strain>
    </source>
</reference>
<evidence type="ECO:0000313" key="3">
    <source>
        <dbReference type="EMBL" id="MBB6185171.1"/>
    </source>
</evidence>
<dbReference type="EMBL" id="JROI01000015">
    <property type="protein sequence ID" value="KGI76953.1"/>
    <property type="molecule type" value="Genomic_DNA"/>
</dbReference>
<feature type="domain" description="SGNH hydrolase-type esterase" evidence="1">
    <location>
        <begin position="12"/>
        <end position="192"/>
    </location>
</feature>
<proteinExistence type="predicted"/>
<dbReference type="RefSeq" id="WP_043102674.1">
    <property type="nucleotide sequence ID" value="NZ_JACHET010000001.1"/>
</dbReference>
<sequence length="211" mass="23449">MTSAPDACRFLALGDSYTIGEGVNAHDRWPQKIVHALRREGLRVDDPQIIAVTGWTTDELAAGMRAVCLKPPYDLVSLCIGVNNQYRGRDVGGYREEFAALLERAVHLAGERPRQVMVVSIPDWGVTRFAREQERDRTAIARQIDVYNAVGRDETLRAGAHWADITGLSRACGDDDDMLASDGLHPSAAQYAVWNQRLLPLARTLLRQQRG</sequence>
<dbReference type="CDD" id="cd01832">
    <property type="entry name" value="SGNH_hydrolase_like_1"/>
    <property type="match status" value="1"/>
</dbReference>
<gene>
    <name evidence="3" type="ORF">HNQ86_002516</name>
    <name evidence="2" type="ORF">LF63_0113675</name>
</gene>
<organism evidence="2 4">
    <name type="scientific">Oleiagrimonas soli</name>
    <dbReference type="NCBI Taxonomy" id="1543381"/>
    <lineage>
        <taxon>Bacteria</taxon>
        <taxon>Pseudomonadati</taxon>
        <taxon>Pseudomonadota</taxon>
        <taxon>Gammaproteobacteria</taxon>
        <taxon>Lysobacterales</taxon>
        <taxon>Rhodanobacteraceae</taxon>
        <taxon>Oleiagrimonas</taxon>
    </lineage>
</organism>
<dbReference type="Proteomes" id="UP000029708">
    <property type="component" value="Unassembled WGS sequence"/>
</dbReference>
<name>A0A099CSI5_9GAMM</name>
<dbReference type="Gene3D" id="3.40.50.1110">
    <property type="entry name" value="SGNH hydrolase"/>
    <property type="match status" value="1"/>
</dbReference>
<dbReference type="Proteomes" id="UP000560000">
    <property type="component" value="Unassembled WGS sequence"/>
</dbReference>
<keyword evidence="4" id="KW-1185">Reference proteome</keyword>
<dbReference type="Pfam" id="PF13472">
    <property type="entry name" value="Lipase_GDSL_2"/>
    <property type="match status" value="1"/>
</dbReference>
<protein>
    <submittedName>
        <fullName evidence="2 3">Lysophospholipase</fullName>
    </submittedName>
</protein>
<dbReference type="STRING" id="1543381.LF63_0113675"/>
<dbReference type="SUPFAM" id="SSF52266">
    <property type="entry name" value="SGNH hydrolase"/>
    <property type="match status" value="1"/>
</dbReference>
<evidence type="ECO:0000259" key="1">
    <source>
        <dbReference type="Pfam" id="PF13472"/>
    </source>
</evidence>
<dbReference type="HOGENOM" id="CLU_091355_0_0_6"/>
<dbReference type="GO" id="GO:0016788">
    <property type="term" value="F:hydrolase activity, acting on ester bonds"/>
    <property type="evidence" value="ECO:0007669"/>
    <property type="project" value="UniProtKB-ARBA"/>
</dbReference>
<dbReference type="OrthoDB" id="158267at2"/>
<dbReference type="EMBL" id="JACHET010000001">
    <property type="protein sequence ID" value="MBB6185171.1"/>
    <property type="molecule type" value="Genomic_DNA"/>
</dbReference>
<reference evidence="2 4" key="1">
    <citation type="submission" date="2014-09" db="EMBL/GenBank/DDBJ databases">
        <title>Xanthomonadaceae 3.5X direct submission.</title>
        <authorList>
            <person name="Fang T."/>
            <person name="Wang H."/>
        </authorList>
    </citation>
    <scope>NUCLEOTIDE SEQUENCE [LARGE SCALE GENOMIC DNA]</scope>
    <source>
        <strain evidence="2 4">3.5X</strain>
    </source>
</reference>